<feature type="transmembrane region" description="Helical" evidence="2">
    <location>
        <begin position="377"/>
        <end position="398"/>
    </location>
</feature>
<dbReference type="AlphaFoldDB" id="L8JX10"/>
<comment type="caution">
    <text evidence="3">The sequence shown here is derived from an EMBL/GenBank/DDBJ whole genome shotgun (WGS) entry which is preliminary data.</text>
</comment>
<keyword evidence="2 3" id="KW-0812">Transmembrane</keyword>
<proteinExistence type="predicted"/>
<dbReference type="EMBL" id="AMZN01000026">
    <property type="protein sequence ID" value="ELR72164.1"/>
    <property type="molecule type" value="Genomic_DNA"/>
</dbReference>
<dbReference type="Pfam" id="PF16980">
    <property type="entry name" value="CitMHS_2"/>
    <property type="match status" value="1"/>
</dbReference>
<feature type="region of interest" description="Disordered" evidence="1">
    <location>
        <begin position="57"/>
        <end position="88"/>
    </location>
</feature>
<dbReference type="InterPro" id="IPR031566">
    <property type="entry name" value="CitMHS_2"/>
</dbReference>
<gene>
    <name evidence="3" type="ORF">C900_01718</name>
</gene>
<protein>
    <submittedName>
        <fullName evidence="3">Putative transmembrane protein</fullName>
    </submittedName>
</protein>
<feature type="transmembrane region" description="Helical" evidence="2">
    <location>
        <begin position="149"/>
        <end position="171"/>
    </location>
</feature>
<accession>L8JX10</accession>
<feature type="compositionally biased region" description="Basic and acidic residues" evidence="1">
    <location>
        <begin position="64"/>
        <end position="76"/>
    </location>
</feature>
<keyword evidence="4" id="KW-1185">Reference proteome</keyword>
<evidence type="ECO:0000313" key="4">
    <source>
        <dbReference type="Proteomes" id="UP000011135"/>
    </source>
</evidence>
<feature type="transmembrane region" description="Helical" evidence="2">
    <location>
        <begin position="340"/>
        <end position="357"/>
    </location>
</feature>
<evidence type="ECO:0000256" key="1">
    <source>
        <dbReference type="SAM" id="MobiDB-lite"/>
    </source>
</evidence>
<feature type="transmembrane region" description="Helical" evidence="2">
    <location>
        <begin position="183"/>
        <end position="206"/>
    </location>
</feature>
<dbReference type="STRING" id="1237149.C900_01718"/>
<keyword evidence="2" id="KW-1133">Transmembrane helix</keyword>
<evidence type="ECO:0000256" key="2">
    <source>
        <dbReference type="SAM" id="Phobius"/>
    </source>
</evidence>
<keyword evidence="2" id="KW-0472">Membrane</keyword>
<feature type="transmembrane region" description="Helical" evidence="2">
    <location>
        <begin position="93"/>
        <end position="112"/>
    </location>
</feature>
<name>L8JX10_9BACT</name>
<feature type="transmembrane region" description="Helical" evidence="2">
    <location>
        <begin position="218"/>
        <end position="239"/>
    </location>
</feature>
<feature type="transmembrane region" description="Helical" evidence="2">
    <location>
        <begin position="503"/>
        <end position="529"/>
    </location>
</feature>
<feature type="transmembrane region" description="Helical" evidence="2">
    <location>
        <begin position="465"/>
        <end position="482"/>
    </location>
</feature>
<evidence type="ECO:0000313" key="3">
    <source>
        <dbReference type="EMBL" id="ELR72164.1"/>
    </source>
</evidence>
<dbReference type="Proteomes" id="UP000011135">
    <property type="component" value="Unassembled WGS sequence"/>
</dbReference>
<dbReference type="PATRIC" id="fig|1237149.3.peg.1671"/>
<organism evidence="3 4">
    <name type="scientific">Fulvivirga imtechensis AK7</name>
    <dbReference type="NCBI Taxonomy" id="1237149"/>
    <lineage>
        <taxon>Bacteria</taxon>
        <taxon>Pseudomonadati</taxon>
        <taxon>Bacteroidota</taxon>
        <taxon>Cytophagia</taxon>
        <taxon>Cytophagales</taxon>
        <taxon>Fulvivirgaceae</taxon>
        <taxon>Fulvivirga</taxon>
    </lineage>
</organism>
<feature type="transmembrane region" description="Helical" evidence="2">
    <location>
        <begin position="262"/>
        <end position="279"/>
    </location>
</feature>
<feature type="transmembrane region" description="Helical" evidence="2">
    <location>
        <begin position="118"/>
        <end position="137"/>
    </location>
</feature>
<feature type="transmembrane region" description="Helical" evidence="2">
    <location>
        <begin position="300"/>
        <end position="320"/>
    </location>
</feature>
<sequence>MYTFGSEPLINGINCLRRNISVIFSTKKHVFVKKALYTILFISILFLMGSPSYGAQSSNSGQADRQEVVQDETHDQVEEEHEADEAHHAPPGWTVIPFVLLLLMIATGPLFYEHFWHKNYPIIAVVLAVMVVLYYLFALHNVHGPVHALAEYVQFIALLASLYIASGGIMIDVDKKATPLANLIILLTGAIISNLIGTTGASMLLIRPFIRLNKTRIKAYHIIFFIFIVSNVGGSLTPIGDPPLFLGFLKGVPFFWTLEHNLFPWLFALALLLATFYFFDRRNTSNYGLSDEEPTFTNKIKLVGFRNFVWLGVVIGSVFLDPNVLDWVPAIHYDGQKFSFVREIIMFSVAFLSFKFANKGAIAGNEFSFEPIREVAFIFIGIFGTMMPALELVGGFAASPEGAKLINHNTLYWGTGILSGFLDNAPTYINFLTAAMASQGGNINKISEVVAFAQGGTFHDSVMDLKAISIAAVFFGALTYIGNGPNFMVKSIAEQIGIKMPSFFGYIIRFSIPFLLPLLLLVWLVFFAFA</sequence>
<reference evidence="3 4" key="1">
    <citation type="submission" date="2012-12" db="EMBL/GenBank/DDBJ databases">
        <title>Genome assembly of Fulvivirga imtechensis AK7.</title>
        <authorList>
            <person name="Nupur N."/>
            <person name="Khatri I."/>
            <person name="Kumar R."/>
            <person name="Subramanian S."/>
            <person name="Pinnaka A."/>
        </authorList>
    </citation>
    <scope>NUCLEOTIDE SEQUENCE [LARGE SCALE GENOMIC DNA]</scope>
    <source>
        <strain evidence="3 4">AK7</strain>
    </source>
</reference>
<dbReference type="eggNOG" id="COG1055">
    <property type="taxonomic scope" value="Bacteria"/>
</dbReference>
<feature type="transmembrane region" description="Helical" evidence="2">
    <location>
        <begin position="35"/>
        <end position="55"/>
    </location>
</feature>